<dbReference type="SUPFAM" id="SSF48350">
    <property type="entry name" value="GTPase activation domain, GAP"/>
    <property type="match status" value="1"/>
</dbReference>
<evidence type="ECO:0000259" key="3">
    <source>
        <dbReference type="PROSITE" id="PS50004"/>
    </source>
</evidence>
<feature type="domain" description="PDZ" evidence="4">
    <location>
        <begin position="69"/>
        <end position="140"/>
    </location>
</feature>
<reference evidence="7" key="1">
    <citation type="submission" date="2022-11" db="UniProtKB">
        <authorList>
            <consortium name="WormBaseParasite"/>
        </authorList>
    </citation>
    <scope>IDENTIFICATION</scope>
</reference>
<feature type="compositionally biased region" description="Polar residues" evidence="2">
    <location>
        <begin position="19"/>
        <end position="32"/>
    </location>
</feature>
<dbReference type="InterPro" id="IPR001478">
    <property type="entry name" value="PDZ"/>
</dbReference>
<dbReference type="PANTHER" id="PTHR46150">
    <property type="entry name" value="RHO GTPASE-ACTIVATING PROTEIN 100F"/>
    <property type="match status" value="1"/>
</dbReference>
<dbReference type="Pfam" id="PF25336">
    <property type="entry name" value="C2_SYDE"/>
    <property type="match status" value="1"/>
</dbReference>
<dbReference type="InterPro" id="IPR036034">
    <property type="entry name" value="PDZ_sf"/>
</dbReference>
<evidence type="ECO:0000313" key="6">
    <source>
        <dbReference type="Proteomes" id="UP000887561"/>
    </source>
</evidence>
<keyword evidence="1" id="KW-0343">GTPase activation</keyword>
<dbReference type="PANTHER" id="PTHR46150:SF3">
    <property type="entry name" value="RHO GTPASE-ACTIVATING PROTEIN 100F"/>
    <property type="match status" value="1"/>
</dbReference>
<dbReference type="GO" id="GO:0007165">
    <property type="term" value="P:signal transduction"/>
    <property type="evidence" value="ECO:0007669"/>
    <property type="project" value="InterPro"/>
</dbReference>
<dbReference type="SUPFAM" id="SSF49562">
    <property type="entry name" value="C2 domain (Calcium/lipid-binding domain, CaLB)"/>
    <property type="match status" value="1"/>
</dbReference>
<dbReference type="WBParaSite" id="scaffold6060_cov254.g10367">
    <property type="protein sequence ID" value="scaffold6060_cov254.g10367"/>
    <property type="gene ID" value="scaffold6060_cov254.g10367"/>
</dbReference>
<feature type="region of interest" description="Disordered" evidence="2">
    <location>
        <begin position="1"/>
        <end position="36"/>
    </location>
</feature>
<dbReference type="SMART" id="SM00324">
    <property type="entry name" value="RhoGAP"/>
    <property type="match status" value="1"/>
</dbReference>
<dbReference type="GO" id="GO:0016477">
    <property type="term" value="P:cell migration"/>
    <property type="evidence" value="ECO:0007669"/>
    <property type="project" value="TreeGrafter"/>
</dbReference>
<dbReference type="GO" id="GO:0005096">
    <property type="term" value="F:GTPase activator activity"/>
    <property type="evidence" value="ECO:0007669"/>
    <property type="project" value="UniProtKB-KW"/>
</dbReference>
<organism evidence="6 7">
    <name type="scientific">Meloidogyne javanica</name>
    <name type="common">Root-knot nematode worm</name>
    <dbReference type="NCBI Taxonomy" id="6303"/>
    <lineage>
        <taxon>Eukaryota</taxon>
        <taxon>Metazoa</taxon>
        <taxon>Ecdysozoa</taxon>
        <taxon>Nematoda</taxon>
        <taxon>Chromadorea</taxon>
        <taxon>Rhabditida</taxon>
        <taxon>Tylenchina</taxon>
        <taxon>Tylenchomorpha</taxon>
        <taxon>Tylenchoidea</taxon>
        <taxon>Meloidogynidae</taxon>
        <taxon>Meloidogyninae</taxon>
        <taxon>Meloidogyne</taxon>
        <taxon>Meloidogyne incognita group</taxon>
    </lineage>
</organism>
<evidence type="ECO:0000259" key="5">
    <source>
        <dbReference type="PROSITE" id="PS50238"/>
    </source>
</evidence>
<feature type="domain" description="Rho-GAP" evidence="5">
    <location>
        <begin position="625"/>
        <end position="844"/>
    </location>
</feature>
<dbReference type="SMART" id="SM00228">
    <property type="entry name" value="PDZ"/>
    <property type="match status" value="1"/>
</dbReference>
<name>A0A915N149_MELJA</name>
<dbReference type="PROSITE" id="PS50238">
    <property type="entry name" value="RHOGAP"/>
    <property type="match status" value="1"/>
</dbReference>
<dbReference type="PROSITE" id="PS50004">
    <property type="entry name" value="C2"/>
    <property type="match status" value="1"/>
</dbReference>
<dbReference type="PROSITE" id="PS50106">
    <property type="entry name" value="PDZ"/>
    <property type="match status" value="1"/>
</dbReference>
<feature type="domain" description="C2" evidence="3">
    <location>
        <begin position="465"/>
        <end position="586"/>
    </location>
</feature>
<dbReference type="Gene3D" id="2.60.40.150">
    <property type="entry name" value="C2 domain"/>
    <property type="match status" value="1"/>
</dbReference>
<keyword evidence="6" id="KW-1185">Reference proteome</keyword>
<proteinExistence type="predicted"/>
<accession>A0A915N149</accession>
<dbReference type="CDD" id="cd00030">
    <property type="entry name" value="C2"/>
    <property type="match status" value="1"/>
</dbReference>
<dbReference type="Gene3D" id="2.30.42.10">
    <property type="match status" value="1"/>
</dbReference>
<protein>
    <submittedName>
        <fullName evidence="7">Rho GTPase-activating protein syd-1</fullName>
    </submittedName>
</protein>
<dbReference type="Proteomes" id="UP000887561">
    <property type="component" value="Unplaced"/>
</dbReference>
<dbReference type="InterPro" id="IPR057459">
    <property type="entry name" value="SYDE1/2_C2"/>
</dbReference>
<dbReference type="InterPro" id="IPR000008">
    <property type="entry name" value="C2_dom"/>
</dbReference>
<dbReference type="GO" id="GO:0046578">
    <property type="term" value="P:regulation of Ras protein signal transduction"/>
    <property type="evidence" value="ECO:0007669"/>
    <property type="project" value="TreeGrafter"/>
</dbReference>
<dbReference type="InterPro" id="IPR035892">
    <property type="entry name" value="C2_domain_sf"/>
</dbReference>
<evidence type="ECO:0000313" key="7">
    <source>
        <dbReference type="WBParaSite" id="scaffold6060_cov254.g10367"/>
    </source>
</evidence>
<evidence type="ECO:0000256" key="1">
    <source>
        <dbReference type="ARBA" id="ARBA00022468"/>
    </source>
</evidence>
<dbReference type="SUPFAM" id="SSF50156">
    <property type="entry name" value="PDZ domain-like"/>
    <property type="match status" value="1"/>
</dbReference>
<evidence type="ECO:0000256" key="2">
    <source>
        <dbReference type="SAM" id="MobiDB-lite"/>
    </source>
</evidence>
<dbReference type="Pfam" id="PF00595">
    <property type="entry name" value="PDZ"/>
    <property type="match status" value="1"/>
</dbReference>
<dbReference type="Pfam" id="PF00620">
    <property type="entry name" value="RhoGAP"/>
    <property type="match status" value="1"/>
</dbReference>
<dbReference type="InterPro" id="IPR008936">
    <property type="entry name" value="Rho_GTPase_activation_prot"/>
</dbReference>
<sequence>MPWSAQQQQINKKDEQQKSNQCVQVPGTSSGPYASRELPDSVYRQIRQVDQQQKYKSGGYSNDVRVVQLVEIIKKPGQSLGLYLREGNGIDQFTGVFVSRFGENSELEKCGDICRPGDQILAVNNVPVKEMGIDDVVLMLSIPRRLLLRTSFLNSQREQLASRQQQRLLAERAATEQRPVVVFQKSTESDRRDSESSGAGILSKPASTAASWLEFLLNFIVIDNQQHYLLLIKAIHFLGGESIQSVFGGGGWTAAPPPQQQFPRATVKWRNDYTFNAAFPFYSNNSPQSTSIPSTTIECNKYLPSSPQQQKSNFRGAFSDVDFGNNRKVRHPFLSNGSVETGKGLVTDGRTVADIFSSQEYKNWASEDEDIINNQQQHRSRWSTFGTCNKIDGGGGGNAIRSNSLPSKALLANHLNSTFGKTKILPQQQQRIMMTTAEGMSPAERADILDRLHVSPLMNRRVPLRMAGPGFDVDQLASNGSLGNSLTGMLSVTIVEGRNLKVPDKIHSKKLYCVLEIDEIHRARTGISTPEQYFRWSERFDIDVVCANDASFFVYAWHPQLRHRFCHKGDIRLMDVLLVDGFCGNRIFSLNLEPRGQLLLKIAFEEMKICFSRINKRPNNNQFGQSLNLLLQREQSEVPIVLQRLITEIERRGLDNSGIYYLCGSSERKDHLRAQLEENANEVDIGEQPVPDINLLTCLVKDFLRELSEPLIPCNIYAMLLDAAGVMPPNDSEGNQKLIMRIVDCLPTPNKTTVVFLMEHLRHLLLSEPHNGMTMQRLCSVFGPLIFCTSNPSHQIQVSSSTTTTDSDKQNTSKYLSSISVDPLSVQQASIALKLLIENWPRISGNS</sequence>
<dbReference type="GO" id="GO:0030030">
    <property type="term" value="P:cell projection organization"/>
    <property type="evidence" value="ECO:0007669"/>
    <property type="project" value="TreeGrafter"/>
</dbReference>
<evidence type="ECO:0000259" key="4">
    <source>
        <dbReference type="PROSITE" id="PS50106"/>
    </source>
</evidence>
<dbReference type="AlphaFoldDB" id="A0A915N149"/>
<dbReference type="InterPro" id="IPR000198">
    <property type="entry name" value="RhoGAP_dom"/>
</dbReference>
<dbReference type="GO" id="GO:0097060">
    <property type="term" value="C:synaptic membrane"/>
    <property type="evidence" value="ECO:0007669"/>
    <property type="project" value="TreeGrafter"/>
</dbReference>
<dbReference type="Gene3D" id="1.10.555.10">
    <property type="entry name" value="Rho GTPase activation protein"/>
    <property type="match status" value="1"/>
</dbReference>
<dbReference type="InterPro" id="IPR052118">
    <property type="entry name" value="Rho-GAP_regulator"/>
</dbReference>
<feature type="compositionally biased region" description="Low complexity" evidence="2">
    <location>
        <begin position="1"/>
        <end position="10"/>
    </location>
</feature>